<reference evidence="1 2" key="1">
    <citation type="submission" date="2020-03" db="EMBL/GenBank/DDBJ databases">
        <title>Screen low temperature-resistant strains for efficient degradation of petroleum hydrocarbons under the low temperature.</title>
        <authorList>
            <person name="Wang Y."/>
            <person name="Chen J."/>
        </authorList>
    </citation>
    <scope>NUCLEOTIDE SEQUENCE [LARGE SCALE GENOMIC DNA]</scope>
    <source>
        <strain evidence="1 2">KB1</strain>
    </source>
</reference>
<proteinExistence type="predicted"/>
<dbReference type="EMBL" id="CP050124">
    <property type="protein sequence ID" value="QIP41101.1"/>
    <property type="molecule type" value="Genomic_DNA"/>
</dbReference>
<organism evidence="1 2">
    <name type="scientific">Rhodococcus erythropolis</name>
    <name type="common">Arthrobacter picolinophilus</name>
    <dbReference type="NCBI Taxonomy" id="1833"/>
    <lineage>
        <taxon>Bacteria</taxon>
        <taxon>Bacillati</taxon>
        <taxon>Actinomycetota</taxon>
        <taxon>Actinomycetes</taxon>
        <taxon>Mycobacteriales</taxon>
        <taxon>Nocardiaceae</taxon>
        <taxon>Rhodococcus</taxon>
        <taxon>Rhodococcus erythropolis group</taxon>
    </lineage>
</organism>
<evidence type="ECO:0000313" key="1">
    <source>
        <dbReference type="EMBL" id="QIP41101.1"/>
    </source>
</evidence>
<dbReference type="Proteomes" id="UP000502345">
    <property type="component" value="Chromosome"/>
</dbReference>
<dbReference type="AlphaFoldDB" id="A0A6G9CWW6"/>
<accession>A0A6G9CWW6</accession>
<protein>
    <submittedName>
        <fullName evidence="1">Uncharacterized protein</fullName>
    </submittedName>
</protein>
<sequence length="111" mass="11948">MTTNSRFLSDRLDRLSPLVHPVAGDVSDAKMSIPVPLAEAHENGVTAGLQVGVFRWGDEISVDRLVSVGEVNNDWRIVGQLCYLTPAMALQLAADLTAAAFQMIEDGQAPK</sequence>
<dbReference type="RefSeq" id="WP_166502409.1">
    <property type="nucleotide sequence ID" value="NZ_CP050124.1"/>
</dbReference>
<name>A0A6G9CWW6_RHOER</name>
<gene>
    <name evidence="1" type="ORF">G9444_3857</name>
</gene>
<evidence type="ECO:0000313" key="2">
    <source>
        <dbReference type="Proteomes" id="UP000502345"/>
    </source>
</evidence>